<dbReference type="PANTHER" id="PTHR13847">
    <property type="entry name" value="SARCOSINE DEHYDROGENASE-RELATED"/>
    <property type="match status" value="1"/>
</dbReference>
<dbReference type="InterPro" id="IPR036188">
    <property type="entry name" value="FAD/NAD-bd_sf"/>
</dbReference>
<dbReference type="KEGG" id="abaw:D5400_18985"/>
<dbReference type="Gene3D" id="3.50.50.60">
    <property type="entry name" value="FAD/NAD(P)-binding domain"/>
    <property type="match status" value="1"/>
</dbReference>
<evidence type="ECO:0000256" key="1">
    <source>
        <dbReference type="ARBA" id="ARBA00023002"/>
    </source>
</evidence>
<dbReference type="GO" id="GO:0016491">
    <property type="term" value="F:oxidoreductase activity"/>
    <property type="evidence" value="ECO:0007669"/>
    <property type="project" value="UniProtKB-KW"/>
</dbReference>
<dbReference type="InterPro" id="IPR006076">
    <property type="entry name" value="FAD-dep_OxRdtase"/>
</dbReference>
<reference evidence="3 4" key="1">
    <citation type="submission" date="2018-09" db="EMBL/GenBank/DDBJ databases">
        <title>Marinorhizobium profundi gen. nov., sp. nov., isolated from a deep-sea sediment sample from the New Britain Trench and proposal of Marinorhizobiaceae fam. nov. in the order Rhizobiales of the class Alphaproteobacteria.</title>
        <authorList>
            <person name="Cao J."/>
        </authorList>
    </citation>
    <scope>NUCLEOTIDE SEQUENCE [LARGE SCALE GENOMIC DNA]</scope>
    <source>
        <strain evidence="3 4">WS11</strain>
    </source>
</reference>
<gene>
    <name evidence="3" type="ORF">D5400_18985</name>
</gene>
<evidence type="ECO:0000313" key="4">
    <source>
        <dbReference type="Proteomes" id="UP000268192"/>
    </source>
</evidence>
<sequence>MADDTLTRQRDLREAEPLWAQTPRITLMSRKAVPVRHFDVVIVGAGISGALMADALADGKRSVLVIDRRRAVHGSTMASTAMIQHEIDVPLHKLSGMIGTAKANRVWRRSASSVDALAERVEERGISCSMKRKKTLYLSGDEFDADALAKEYDARKKAGLDAELLDRDEVAAQFGLDREAGIVSDASASGNPAQMAAGFLRESFKRGAELVEGIEITDLRETSDGVVLATSDGSLIEAGHAIFCTGYEFLETLASQNHDVVSTWALASAPGLTLPDWLSDHLVWEGSDPYLYFRSTRDQRLIVGGEDEDDGEAFADPKKLKTKTTTITKKIEALLGMKIGAHDAAWAAAFGTTKDGLPLIGRVPEMKHTFAVMGFGGNGITFSKIAAEIVSAEIAGQPDPDAKLFAFSR</sequence>
<proteinExistence type="predicted"/>
<dbReference type="Pfam" id="PF01266">
    <property type="entry name" value="DAO"/>
    <property type="match status" value="1"/>
</dbReference>
<protein>
    <submittedName>
        <fullName evidence="3">FAD-binding oxidoreductase</fullName>
    </submittedName>
</protein>
<evidence type="ECO:0000259" key="2">
    <source>
        <dbReference type="Pfam" id="PF01266"/>
    </source>
</evidence>
<dbReference type="SUPFAM" id="SSF51905">
    <property type="entry name" value="FAD/NAD(P)-binding domain"/>
    <property type="match status" value="1"/>
</dbReference>
<name>A0A3Q8XSM6_9HYPH</name>
<feature type="domain" description="FAD dependent oxidoreductase" evidence="2">
    <location>
        <begin position="39"/>
        <end position="391"/>
    </location>
</feature>
<dbReference type="Gene3D" id="3.30.9.10">
    <property type="entry name" value="D-Amino Acid Oxidase, subunit A, domain 2"/>
    <property type="match status" value="1"/>
</dbReference>
<dbReference type="GO" id="GO:0005737">
    <property type="term" value="C:cytoplasm"/>
    <property type="evidence" value="ECO:0007669"/>
    <property type="project" value="TreeGrafter"/>
</dbReference>
<dbReference type="Proteomes" id="UP000268192">
    <property type="component" value="Chromosome"/>
</dbReference>
<dbReference type="EMBL" id="CP032509">
    <property type="protein sequence ID" value="AZN73095.1"/>
    <property type="molecule type" value="Genomic_DNA"/>
</dbReference>
<organism evidence="3 4">
    <name type="scientific">Georhizobium profundi</name>
    <dbReference type="NCBI Taxonomy" id="2341112"/>
    <lineage>
        <taxon>Bacteria</taxon>
        <taxon>Pseudomonadati</taxon>
        <taxon>Pseudomonadota</taxon>
        <taxon>Alphaproteobacteria</taxon>
        <taxon>Hyphomicrobiales</taxon>
        <taxon>Rhizobiaceae</taxon>
        <taxon>Georhizobium</taxon>
    </lineage>
</organism>
<dbReference type="AlphaFoldDB" id="A0A3Q8XSM6"/>
<dbReference type="OrthoDB" id="311718at2"/>
<evidence type="ECO:0000313" key="3">
    <source>
        <dbReference type="EMBL" id="AZN73095.1"/>
    </source>
</evidence>
<keyword evidence="4" id="KW-1185">Reference proteome</keyword>
<keyword evidence="1" id="KW-0560">Oxidoreductase</keyword>
<dbReference type="PANTHER" id="PTHR13847:SF201">
    <property type="entry name" value="PUTATIBE OXIDOREDUCTASE"/>
    <property type="match status" value="1"/>
</dbReference>
<dbReference type="RefSeq" id="WP_126011659.1">
    <property type="nucleotide sequence ID" value="NZ_CP032509.1"/>
</dbReference>
<accession>A0A3Q8XSM6</accession>